<dbReference type="GeneID" id="94193148"/>
<gene>
    <name evidence="2" type="ORF">BcabD6B2_11000</name>
</gene>
<comment type="caution">
    <text evidence="2">The sequence shown here is derived from an EMBL/GenBank/DDBJ whole genome shotgun (WGS) entry which is preliminary data.</text>
</comment>
<feature type="compositionally biased region" description="Polar residues" evidence="1">
    <location>
        <begin position="67"/>
        <end position="83"/>
    </location>
</feature>
<evidence type="ECO:0000256" key="1">
    <source>
        <dbReference type="SAM" id="MobiDB-lite"/>
    </source>
</evidence>
<accession>A0AAV4LQB1</accession>
<keyword evidence="3" id="KW-1185">Reference proteome</keyword>
<feature type="region of interest" description="Disordered" evidence="1">
    <location>
        <begin position="51"/>
        <end position="83"/>
    </location>
</feature>
<evidence type="ECO:0000313" key="3">
    <source>
        <dbReference type="Proteomes" id="UP001497744"/>
    </source>
</evidence>
<keyword evidence="2" id="KW-0540">Nuclease</keyword>
<proteinExistence type="predicted"/>
<dbReference type="Gene3D" id="3.60.10.10">
    <property type="entry name" value="Endonuclease/exonuclease/phosphatase"/>
    <property type="match status" value="1"/>
</dbReference>
<sequence>MYSDRSGNEMEVSTDIDKPLLERQFHVEQGDILVTVRALNVVVPPERVDFGVQTEEPEKQEPDAAENSGTPSLSPRSVSSNGNETVDILNESVRSQISEPATSESNVLICEEIMAVENGDVTPTAAENASVDAQDRLNPLLAFDDTESDHTDYIDKMSAVSEEEFRPVYGKLEDLDPDDPKTIMTWNSSGLDETMRRKALWSRFVAIVQAVNPNVKLSESEIIGMPNMYLFHANLGLCPKVMEKGDGRAVPLSYEQKLRDATLIDNLNRDVFKHYRLIHSLASWKMGGQTSPNNGWDKSNVAIRTRWFRELAHMLYELRDTKAAILCGNLNCAPEDIDLSNPVKLKMEHSPVLHDLEVTGYPGSRPADRESLKWIMLAGHLVDTFRYLHPYKKNEKDSKALQYTSLVYLGDKTRCAVRTNLTLISEYFLKNVAQCEIIGDASNLSPSGWRHLPQLLSLSSPNTGMNSD</sequence>
<dbReference type="EMBL" id="BPLF01000001">
    <property type="protein sequence ID" value="GIX61665.1"/>
    <property type="molecule type" value="Genomic_DNA"/>
</dbReference>
<evidence type="ECO:0000313" key="2">
    <source>
        <dbReference type="EMBL" id="GIX61665.1"/>
    </source>
</evidence>
<dbReference type="Proteomes" id="UP001497744">
    <property type="component" value="Unassembled WGS sequence"/>
</dbReference>
<keyword evidence="2" id="KW-0255">Endonuclease</keyword>
<dbReference type="GO" id="GO:0016829">
    <property type="term" value="F:lyase activity"/>
    <property type="evidence" value="ECO:0007669"/>
    <property type="project" value="UniProtKB-KW"/>
</dbReference>
<dbReference type="AlphaFoldDB" id="A0AAV4LQB1"/>
<protein>
    <submittedName>
        <fullName evidence="2">AP endonuclease (DNA-[apurinic or apyrimidinic site] lyase), putative</fullName>
    </submittedName>
</protein>
<dbReference type="InterPro" id="IPR036691">
    <property type="entry name" value="Endo/exonu/phosph_ase_sf"/>
</dbReference>
<dbReference type="GO" id="GO:0004519">
    <property type="term" value="F:endonuclease activity"/>
    <property type="evidence" value="ECO:0007669"/>
    <property type="project" value="UniProtKB-KW"/>
</dbReference>
<dbReference type="SUPFAM" id="SSF56219">
    <property type="entry name" value="DNase I-like"/>
    <property type="match status" value="1"/>
</dbReference>
<dbReference type="RefSeq" id="XP_067713736.1">
    <property type="nucleotide sequence ID" value="XM_067857635.1"/>
</dbReference>
<organism evidence="2 3">
    <name type="scientific">Babesia caballi</name>
    <dbReference type="NCBI Taxonomy" id="5871"/>
    <lineage>
        <taxon>Eukaryota</taxon>
        <taxon>Sar</taxon>
        <taxon>Alveolata</taxon>
        <taxon>Apicomplexa</taxon>
        <taxon>Aconoidasida</taxon>
        <taxon>Piroplasmida</taxon>
        <taxon>Babesiidae</taxon>
        <taxon>Babesia</taxon>
    </lineage>
</organism>
<reference evidence="2 3" key="1">
    <citation type="submission" date="2021-06" db="EMBL/GenBank/DDBJ databases">
        <title>Genome sequence of Babesia caballi.</title>
        <authorList>
            <person name="Yamagishi J."/>
            <person name="Kidaka T."/>
            <person name="Ochi A."/>
        </authorList>
    </citation>
    <scope>NUCLEOTIDE SEQUENCE [LARGE SCALE GENOMIC DNA]</scope>
    <source>
        <strain evidence="2">USDA-D6B2</strain>
    </source>
</reference>
<name>A0AAV4LQB1_BABCB</name>
<keyword evidence="2" id="KW-0378">Hydrolase</keyword>
<keyword evidence="2" id="KW-0456">Lyase</keyword>